<proteinExistence type="predicted"/>
<gene>
    <name evidence="1" type="ORF">ACIA8P_02175</name>
</gene>
<dbReference type="Proteomes" id="UP001612415">
    <property type="component" value="Unassembled WGS sequence"/>
</dbReference>
<keyword evidence="2" id="KW-1185">Reference proteome</keyword>
<accession>A0ABW7XTQ7</accession>
<evidence type="ECO:0000313" key="2">
    <source>
        <dbReference type="Proteomes" id="UP001612415"/>
    </source>
</evidence>
<name>A0ABW7XTQ7_STRCE</name>
<dbReference type="RefSeq" id="WP_398654486.1">
    <property type="nucleotide sequence ID" value="NZ_JBITDC010000001.1"/>
</dbReference>
<dbReference type="EMBL" id="JBITDC010000001">
    <property type="protein sequence ID" value="MFI5673466.1"/>
    <property type="molecule type" value="Genomic_DNA"/>
</dbReference>
<sequence length="79" mass="8711">MTDARFVELVRPVPELPGSLDEAELAAPAEVTANNRRLTVEFTPASYRGDLLLFTTARLPDALAPARLLAAVRRRARRP</sequence>
<organism evidence="1 2">
    <name type="scientific">Streptomyces cellulosae</name>
    <dbReference type="NCBI Taxonomy" id="1968"/>
    <lineage>
        <taxon>Bacteria</taxon>
        <taxon>Bacillati</taxon>
        <taxon>Actinomycetota</taxon>
        <taxon>Actinomycetes</taxon>
        <taxon>Kitasatosporales</taxon>
        <taxon>Streptomycetaceae</taxon>
        <taxon>Streptomyces</taxon>
    </lineage>
</organism>
<evidence type="ECO:0000313" key="1">
    <source>
        <dbReference type="EMBL" id="MFI5673466.1"/>
    </source>
</evidence>
<protein>
    <recommendedName>
        <fullName evidence="3">MmyB-like transcription regulator ligand binding domain-containing protein</fullName>
    </recommendedName>
</protein>
<comment type="caution">
    <text evidence="1">The sequence shown here is derived from an EMBL/GenBank/DDBJ whole genome shotgun (WGS) entry which is preliminary data.</text>
</comment>
<reference evidence="1 2" key="1">
    <citation type="submission" date="2024-10" db="EMBL/GenBank/DDBJ databases">
        <title>The Natural Products Discovery Center: Release of the First 8490 Sequenced Strains for Exploring Actinobacteria Biosynthetic Diversity.</title>
        <authorList>
            <person name="Kalkreuter E."/>
            <person name="Kautsar S.A."/>
            <person name="Yang D."/>
            <person name="Bader C.D."/>
            <person name="Teijaro C.N."/>
            <person name="Fluegel L."/>
            <person name="Davis C.M."/>
            <person name="Simpson J.R."/>
            <person name="Lauterbach L."/>
            <person name="Steele A.D."/>
            <person name="Gui C."/>
            <person name="Meng S."/>
            <person name="Li G."/>
            <person name="Viehrig K."/>
            <person name="Ye F."/>
            <person name="Su P."/>
            <person name="Kiefer A.F."/>
            <person name="Nichols A."/>
            <person name="Cepeda A.J."/>
            <person name="Yan W."/>
            <person name="Fan B."/>
            <person name="Jiang Y."/>
            <person name="Adhikari A."/>
            <person name="Zheng C.-J."/>
            <person name="Schuster L."/>
            <person name="Cowan T.M."/>
            <person name="Smanski M.J."/>
            <person name="Chevrette M.G."/>
            <person name="De Carvalho L.P.S."/>
            <person name="Shen B."/>
        </authorList>
    </citation>
    <scope>NUCLEOTIDE SEQUENCE [LARGE SCALE GENOMIC DNA]</scope>
    <source>
        <strain evidence="1 2">NPDC051599</strain>
    </source>
</reference>
<evidence type="ECO:0008006" key="3">
    <source>
        <dbReference type="Google" id="ProtNLM"/>
    </source>
</evidence>